<feature type="region of interest" description="Disordered" evidence="1">
    <location>
        <begin position="35"/>
        <end position="59"/>
    </location>
</feature>
<dbReference type="Pfam" id="PF07485">
    <property type="entry name" value="DUF1529"/>
    <property type="match status" value="2"/>
</dbReference>
<dbReference type="PROSITE" id="PS51257">
    <property type="entry name" value="PROKAR_LIPOPROTEIN"/>
    <property type="match status" value="1"/>
</dbReference>
<reference evidence="2" key="1">
    <citation type="journal article" date="2015" name="Nature">
        <title>Complex archaea that bridge the gap between prokaryotes and eukaryotes.</title>
        <authorList>
            <person name="Spang A."/>
            <person name="Saw J.H."/>
            <person name="Jorgensen S.L."/>
            <person name="Zaremba-Niedzwiedzka K."/>
            <person name="Martijn J."/>
            <person name="Lind A.E."/>
            <person name="van Eijk R."/>
            <person name="Schleper C."/>
            <person name="Guy L."/>
            <person name="Ettema T.J."/>
        </authorList>
    </citation>
    <scope>NUCLEOTIDE SEQUENCE</scope>
</reference>
<evidence type="ECO:0000256" key="1">
    <source>
        <dbReference type="SAM" id="MobiDB-lite"/>
    </source>
</evidence>
<evidence type="ECO:0000313" key="2">
    <source>
        <dbReference type="EMBL" id="KKL82214.1"/>
    </source>
</evidence>
<gene>
    <name evidence="2" type="ORF">LCGC14_1986980</name>
</gene>
<feature type="compositionally biased region" description="Basic and acidic residues" evidence="1">
    <location>
        <begin position="35"/>
        <end position="44"/>
    </location>
</feature>
<dbReference type="EMBL" id="LAZR01022333">
    <property type="protein sequence ID" value="KKL82214.1"/>
    <property type="molecule type" value="Genomic_DNA"/>
</dbReference>
<feature type="compositionally biased region" description="Polar residues" evidence="1">
    <location>
        <begin position="45"/>
        <end position="59"/>
    </location>
</feature>
<name>A0A0F9F730_9ZZZZ</name>
<comment type="caution">
    <text evidence="2">The sequence shown here is derived from an EMBL/GenBank/DDBJ whole genome shotgun (WGS) entry which is preliminary data.</text>
</comment>
<feature type="non-terminal residue" evidence="2">
    <location>
        <position position="322"/>
    </location>
</feature>
<accession>A0A0F9F730</accession>
<organism evidence="2">
    <name type="scientific">marine sediment metagenome</name>
    <dbReference type="NCBI Taxonomy" id="412755"/>
    <lineage>
        <taxon>unclassified sequences</taxon>
        <taxon>metagenomes</taxon>
        <taxon>ecological metagenomes</taxon>
    </lineage>
</organism>
<dbReference type="InterPro" id="IPR011094">
    <property type="entry name" value="Uncharacterised_LppY/LpqO"/>
</dbReference>
<protein>
    <recommendedName>
        <fullName evidence="3">DUF1259 domain-containing protein</fullName>
    </recommendedName>
</protein>
<evidence type="ECO:0008006" key="3">
    <source>
        <dbReference type="Google" id="ProtNLM"/>
    </source>
</evidence>
<dbReference type="AlphaFoldDB" id="A0A0F9F730"/>
<proteinExistence type="predicted"/>
<sequence length="322" mass="35694">MNTMKKHTQKNKTATKSLLYIPLIALLALSACNNRNEKPKEDKNPSSIEKSISEDSTNSVQQNAFNVEEIDGFWNKKLADNKGFYRVAFPRTDISLKIDGDPVEAGLAYTSWIAYRPLGENTQIMGDMVLLDTEIPKVVPYLKENGIAITAVHNHLLREQPRLIYMHIAGNGDALKLSKIMKGAYALTATPLTETPDKNENKGMDWAPVKKVLGENGKESGNLLKYGFPRNGAIAMNGETMPPTFGIATAVGFQAINKDEAVITGDFVMRAEEVNAVIAELAKNNIEVAALHNHMLFEEPRLFYMHFWAKGNPEELAKGFKA</sequence>